<dbReference type="Ensembl" id="ENSEBUT00000001853.1">
    <property type="protein sequence ID" value="ENSEBUP00000001525.1"/>
    <property type="gene ID" value="ENSEBUG00000001305.1"/>
</dbReference>
<protein>
    <recommendedName>
        <fullName evidence="1">PiggyBac transposable element-derived protein domain-containing protein</fullName>
    </recommendedName>
</protein>
<organism evidence="2 3">
    <name type="scientific">Eptatretus burgeri</name>
    <name type="common">Inshore hagfish</name>
    <dbReference type="NCBI Taxonomy" id="7764"/>
    <lineage>
        <taxon>Eukaryota</taxon>
        <taxon>Metazoa</taxon>
        <taxon>Chordata</taxon>
        <taxon>Craniata</taxon>
        <taxon>Vertebrata</taxon>
        <taxon>Cyclostomata</taxon>
        <taxon>Myxini</taxon>
        <taxon>Myxiniformes</taxon>
        <taxon>Myxinidae</taxon>
        <taxon>Eptatretinae</taxon>
        <taxon>Eptatretus</taxon>
    </lineage>
</organism>
<proteinExistence type="predicted"/>
<keyword evidence="3" id="KW-1185">Reference proteome</keyword>
<dbReference type="Proteomes" id="UP000694388">
    <property type="component" value="Unplaced"/>
</dbReference>
<reference evidence="2" key="2">
    <citation type="submission" date="2025-09" db="UniProtKB">
        <authorList>
            <consortium name="Ensembl"/>
        </authorList>
    </citation>
    <scope>IDENTIFICATION</scope>
</reference>
<evidence type="ECO:0000259" key="1">
    <source>
        <dbReference type="Pfam" id="PF13843"/>
    </source>
</evidence>
<dbReference type="GeneTree" id="ENSGT00510000049866"/>
<dbReference type="PANTHER" id="PTHR46599:SF6">
    <property type="entry name" value="DUAL SPECIFICITY PHOSPHATASE 26"/>
    <property type="match status" value="1"/>
</dbReference>
<feature type="domain" description="PiggyBac transposable element-derived protein" evidence="1">
    <location>
        <begin position="4"/>
        <end position="235"/>
    </location>
</feature>
<evidence type="ECO:0000313" key="3">
    <source>
        <dbReference type="Proteomes" id="UP000694388"/>
    </source>
</evidence>
<dbReference type="OMA" id="RITMVET"/>
<sequence>MSKATMAVGRFEDIRHVLRFDDKRTRAVYQETDHMAAFRYIWDLFLVKCRQRFISSDCVTVDEQLVSFRGRCKFLQYIPKKPAKYGLKIFWLCDARIPYAIDGIVYTGRQPREEVQKNLGEKIVLQLCSRLRNIGRNITTDNFFTSVPLAQHLLEKDLTIVGTLRQNKPDIPLLMKASKSREVYSTEFGFNSNLTMVSYIRKKGMAVVLLSTIHHDKVVDENSRKKKTRSNHILQQDQRRCRHHGPDGWHLHLQAPNTEVAHGAVVQYARHCHSECLCLFHCSAS</sequence>
<name>A0A8C4PWG8_EPTBU</name>
<dbReference type="PANTHER" id="PTHR46599">
    <property type="entry name" value="PIGGYBAC TRANSPOSABLE ELEMENT-DERIVED PROTEIN 4"/>
    <property type="match status" value="1"/>
</dbReference>
<accession>A0A8C4PWG8</accession>
<dbReference type="InterPro" id="IPR029526">
    <property type="entry name" value="PGBD"/>
</dbReference>
<dbReference type="Pfam" id="PF13843">
    <property type="entry name" value="DDE_Tnp_1_7"/>
    <property type="match status" value="1"/>
</dbReference>
<reference evidence="2" key="1">
    <citation type="submission" date="2025-08" db="UniProtKB">
        <authorList>
            <consortium name="Ensembl"/>
        </authorList>
    </citation>
    <scope>IDENTIFICATION</scope>
</reference>
<dbReference type="AlphaFoldDB" id="A0A8C4PWG8"/>
<evidence type="ECO:0000313" key="2">
    <source>
        <dbReference type="Ensembl" id="ENSEBUP00000001525.1"/>
    </source>
</evidence>